<evidence type="ECO:0000256" key="5">
    <source>
        <dbReference type="ARBA" id="ARBA00023136"/>
    </source>
</evidence>
<dbReference type="GO" id="GO:0005886">
    <property type="term" value="C:plasma membrane"/>
    <property type="evidence" value="ECO:0007669"/>
    <property type="project" value="UniProtKB-SubCell"/>
</dbReference>
<comment type="similarity">
    <text evidence="2 6">Belongs to the 4-toluene sulfonate uptake permease (TSUP) (TC 2.A.102) family.</text>
</comment>
<dbReference type="PANTHER" id="PTHR43701">
    <property type="entry name" value="MEMBRANE TRANSPORTER PROTEIN MJ0441-RELATED"/>
    <property type="match status" value="1"/>
</dbReference>
<feature type="transmembrane region" description="Helical" evidence="6">
    <location>
        <begin position="246"/>
        <end position="262"/>
    </location>
</feature>
<feature type="transmembrane region" description="Helical" evidence="6">
    <location>
        <begin position="70"/>
        <end position="89"/>
    </location>
</feature>
<dbReference type="Proteomes" id="UP000186868">
    <property type="component" value="Unassembled WGS sequence"/>
</dbReference>
<keyword evidence="4 6" id="KW-1133">Transmembrane helix</keyword>
<dbReference type="STRING" id="1921803.NIES593_18720"/>
<dbReference type="RefSeq" id="WP_073601029.1">
    <property type="nucleotide sequence ID" value="NZ_MRCB01000030.1"/>
</dbReference>
<dbReference type="Pfam" id="PF01925">
    <property type="entry name" value="TauE"/>
    <property type="match status" value="1"/>
</dbReference>
<evidence type="ECO:0000256" key="3">
    <source>
        <dbReference type="ARBA" id="ARBA00022692"/>
    </source>
</evidence>
<feature type="transmembrane region" description="Helical" evidence="6">
    <location>
        <begin position="157"/>
        <end position="180"/>
    </location>
</feature>
<sequence>MIGWIFGHILAAAIGISLGLIGGGGSILAVPTLVYVMGVPPKSAIAMSLAVVGTVSLLGAIPHWKLGNVNLRTAATFGLSTMLGAYGGARLATLPFVTGTMQMLLFATMMLLAAVFMIRKRPQAEAPPPTTGPDLALYPKPVCKYCWLWLITEGLSVGALTGLVGVGGGFAIVPALVLLANVPMKQAIGTSLVVITLNSAAGFLGYLGHVALNWNLMASFAVAASLGIVAGAYLVRFVHARHLQKAFGYFLLAMAAFILWQNRTAFRPSQTSRPVPTNQSSAPPARRSDTNRSKSRIIARDINRLE</sequence>
<dbReference type="PANTHER" id="PTHR43701:SF2">
    <property type="entry name" value="MEMBRANE TRANSPORTER PROTEIN YJNA-RELATED"/>
    <property type="match status" value="1"/>
</dbReference>
<name>A0A1U7HA44_9CYAN</name>
<comment type="caution">
    <text evidence="8">The sequence shown here is derived from an EMBL/GenBank/DDBJ whole genome shotgun (WGS) entry which is preliminary data.</text>
</comment>
<feature type="transmembrane region" description="Helical" evidence="6">
    <location>
        <begin position="44"/>
        <end position="64"/>
    </location>
</feature>
<evidence type="ECO:0000256" key="1">
    <source>
        <dbReference type="ARBA" id="ARBA00004141"/>
    </source>
</evidence>
<keyword evidence="6" id="KW-1003">Cell membrane</keyword>
<dbReference type="InterPro" id="IPR051598">
    <property type="entry name" value="TSUP/Inactive_protease-like"/>
</dbReference>
<proteinExistence type="inferred from homology"/>
<reference evidence="8 9" key="1">
    <citation type="submission" date="2016-11" db="EMBL/GenBank/DDBJ databases">
        <title>Draft Genome Sequences of Nine Cyanobacterial Strains from Diverse Habitats.</title>
        <authorList>
            <person name="Zhu T."/>
            <person name="Hou S."/>
            <person name="Lu X."/>
            <person name="Hess W.R."/>
        </authorList>
    </citation>
    <scope>NUCLEOTIDE SEQUENCE [LARGE SCALE GENOMIC DNA]</scope>
    <source>
        <strain evidence="8 9">NIES-593</strain>
    </source>
</reference>
<dbReference type="AlphaFoldDB" id="A0A1U7HA44"/>
<evidence type="ECO:0000313" key="9">
    <source>
        <dbReference type="Proteomes" id="UP000186868"/>
    </source>
</evidence>
<keyword evidence="9" id="KW-1185">Reference proteome</keyword>
<dbReference type="InterPro" id="IPR002781">
    <property type="entry name" value="TM_pro_TauE-like"/>
</dbReference>
<dbReference type="EMBL" id="MRCB01000030">
    <property type="protein sequence ID" value="OKH20411.1"/>
    <property type="molecule type" value="Genomic_DNA"/>
</dbReference>
<feature type="transmembrane region" description="Helical" evidence="6">
    <location>
        <begin position="214"/>
        <end position="234"/>
    </location>
</feature>
<feature type="transmembrane region" description="Helical" evidence="6">
    <location>
        <begin position="6"/>
        <end position="37"/>
    </location>
</feature>
<keyword evidence="5 6" id="KW-0472">Membrane</keyword>
<evidence type="ECO:0000313" key="8">
    <source>
        <dbReference type="EMBL" id="OKH20411.1"/>
    </source>
</evidence>
<dbReference type="OrthoDB" id="528320at2"/>
<evidence type="ECO:0000256" key="6">
    <source>
        <dbReference type="RuleBase" id="RU363041"/>
    </source>
</evidence>
<keyword evidence="3 6" id="KW-0812">Transmembrane</keyword>
<feature type="region of interest" description="Disordered" evidence="7">
    <location>
        <begin position="268"/>
        <end position="293"/>
    </location>
</feature>
<accession>A0A1U7HA44</accession>
<evidence type="ECO:0000256" key="4">
    <source>
        <dbReference type="ARBA" id="ARBA00022989"/>
    </source>
</evidence>
<gene>
    <name evidence="8" type="ORF">NIES593_18720</name>
</gene>
<feature type="compositionally biased region" description="Polar residues" evidence="7">
    <location>
        <begin position="268"/>
        <end position="282"/>
    </location>
</feature>
<evidence type="ECO:0000256" key="2">
    <source>
        <dbReference type="ARBA" id="ARBA00009142"/>
    </source>
</evidence>
<feature type="transmembrane region" description="Helical" evidence="6">
    <location>
        <begin position="187"/>
        <end position="208"/>
    </location>
</feature>
<evidence type="ECO:0000256" key="7">
    <source>
        <dbReference type="SAM" id="MobiDB-lite"/>
    </source>
</evidence>
<feature type="transmembrane region" description="Helical" evidence="6">
    <location>
        <begin position="96"/>
        <end position="118"/>
    </location>
</feature>
<comment type="subcellular location">
    <subcellularLocation>
        <location evidence="6">Cell membrane</location>
        <topology evidence="6">Multi-pass membrane protein</topology>
    </subcellularLocation>
    <subcellularLocation>
        <location evidence="1">Membrane</location>
        <topology evidence="1">Multi-pass membrane protein</topology>
    </subcellularLocation>
</comment>
<organism evidence="8 9">
    <name type="scientific">Hydrococcus rivularis NIES-593</name>
    <dbReference type="NCBI Taxonomy" id="1921803"/>
    <lineage>
        <taxon>Bacteria</taxon>
        <taxon>Bacillati</taxon>
        <taxon>Cyanobacteriota</taxon>
        <taxon>Cyanophyceae</taxon>
        <taxon>Pleurocapsales</taxon>
        <taxon>Hydrococcaceae</taxon>
        <taxon>Hydrococcus</taxon>
    </lineage>
</organism>
<protein>
    <recommendedName>
        <fullName evidence="6">Probable membrane transporter protein</fullName>
    </recommendedName>
</protein>